<feature type="compositionally biased region" description="Low complexity" evidence="4">
    <location>
        <begin position="578"/>
        <end position="598"/>
    </location>
</feature>
<feature type="region of interest" description="Disordered" evidence="4">
    <location>
        <begin position="505"/>
        <end position="530"/>
    </location>
</feature>
<protein>
    <submittedName>
        <fullName evidence="6">Iron hydrogenase</fullName>
    </submittedName>
</protein>
<feature type="region of interest" description="Disordered" evidence="4">
    <location>
        <begin position="377"/>
        <end position="401"/>
    </location>
</feature>
<sequence>MAFSATLTLSDLNDYLAPSQACIRPVEEEDKVEQIDGAKTQIHIDESTGAYYELALPNNLPSTVSSTSTVPAPSTEKKKLKKAEISLNDCLACSGCITTSQELLLQTHSLTPLLELLPPNEPTKTLFLSISPQSLSSISASLPTPLPLSTLLHRIQSFLPSIGIPHIADLTFARHLSLSETVQEFYERKAGQGGGLPMLASGCPGWICYAEKAHGEVLEKVGKGRSAMGIMGGLVKGWWARRNSIDSKAIYHVSVQPCYDRKLESSRTQFISTMTNQPETDLVLTTGEFHSFLLERGFDPNQPTNLEKAEGEVILPETYEGFPSMVDHPGSSSDAYLHALLFHFIEKYPPGSLTLATTPIRGSPDYIEYSLTVNSQPAPSLSPSSTSNTLPPVTLSPSASTSASTSTIASIIPTSTSLSSPQANTSTASSSLPGYLPLPPPNTQIFRAAKCYGFKNLQNVVRKSKPTSSALSSRPGLGRAAAKDKTYDYVEVMACPSGCVNGGGQLKPPSPLTSNSGEQQQPQRGVKRDEEGFVRPWEETDTQLAQVQTGPTGVDVEMRWSTKEWVARVEAIYWGDLSSSSSSSSTTTSAKTKEASVAPLRPAKAAAAVPSMSARRIQANELENVVRDEMSSAELASGTSDGKGWIRTSYEAIKQEGDGLLLGSGVVW</sequence>
<dbReference type="PANTHER" id="PTHR11615">
    <property type="entry name" value="NITRATE, FORMATE, IRON DEHYDROGENASE"/>
    <property type="match status" value="1"/>
</dbReference>
<feature type="compositionally biased region" description="Polar residues" evidence="4">
    <location>
        <begin position="512"/>
        <end position="523"/>
    </location>
</feature>
<dbReference type="EMBL" id="LN483345">
    <property type="protein sequence ID" value="CDZ98585.1"/>
    <property type="molecule type" value="Genomic_DNA"/>
</dbReference>
<evidence type="ECO:0000313" key="6">
    <source>
        <dbReference type="EMBL" id="CDZ98585.1"/>
    </source>
</evidence>
<comment type="similarity">
    <text evidence="1">Belongs to the NARF family.</text>
</comment>
<evidence type="ECO:0000256" key="4">
    <source>
        <dbReference type="SAM" id="MobiDB-lite"/>
    </source>
</evidence>
<dbReference type="Pfam" id="PF02906">
    <property type="entry name" value="Fe_hyd_lg_C"/>
    <property type="match status" value="2"/>
</dbReference>
<evidence type="ECO:0000256" key="2">
    <source>
        <dbReference type="ARBA" id="ARBA00022485"/>
    </source>
</evidence>
<evidence type="ECO:0000256" key="3">
    <source>
        <dbReference type="ARBA" id="ARBA00023014"/>
    </source>
</evidence>
<feature type="region of interest" description="Disordered" evidence="4">
    <location>
        <begin position="415"/>
        <end position="436"/>
    </location>
</feature>
<dbReference type="InterPro" id="IPR004108">
    <property type="entry name" value="Fe_hydrogenase_lsu_C"/>
</dbReference>
<feature type="region of interest" description="Disordered" evidence="4">
    <location>
        <begin position="577"/>
        <end position="598"/>
    </location>
</feature>
<dbReference type="AlphaFoldDB" id="A0A0F7SJG7"/>
<dbReference type="GO" id="GO:0051539">
    <property type="term" value="F:4 iron, 4 sulfur cluster binding"/>
    <property type="evidence" value="ECO:0007669"/>
    <property type="project" value="UniProtKB-KW"/>
</dbReference>
<keyword evidence="2" id="KW-0479">Metal-binding</keyword>
<proteinExistence type="inferred from homology"/>
<accession>A0A0F7SJG7</accession>
<keyword evidence="3" id="KW-0411">Iron-sulfur</keyword>
<dbReference type="Gene3D" id="3.40.950.10">
    <property type="entry name" value="Fe-only Hydrogenase (Larger Subunit), Chain L, domain 3"/>
    <property type="match status" value="1"/>
</dbReference>
<reference evidence="6" key="1">
    <citation type="submission" date="2014-08" db="EMBL/GenBank/DDBJ databases">
        <authorList>
            <person name="Sharma Rahul"/>
            <person name="Thines Marco"/>
        </authorList>
    </citation>
    <scope>NUCLEOTIDE SEQUENCE</scope>
</reference>
<evidence type="ECO:0000256" key="1">
    <source>
        <dbReference type="ARBA" id="ARBA00006596"/>
    </source>
</evidence>
<keyword evidence="2" id="KW-0004">4Fe-4S</keyword>
<feature type="domain" description="Iron hydrogenase large subunit C-terminal" evidence="5">
    <location>
        <begin position="125"/>
        <end position="304"/>
    </location>
</feature>
<evidence type="ECO:0000259" key="5">
    <source>
        <dbReference type="Pfam" id="PF02906"/>
    </source>
</evidence>
<feature type="domain" description="Iron hydrogenase large subunit C-terminal" evidence="5">
    <location>
        <begin position="444"/>
        <end position="503"/>
    </location>
</feature>
<dbReference type="InterPro" id="IPR009016">
    <property type="entry name" value="Fe_hydrogenase"/>
</dbReference>
<dbReference type="Gene3D" id="3.40.50.1780">
    <property type="match status" value="1"/>
</dbReference>
<dbReference type="InterPro" id="IPR050340">
    <property type="entry name" value="Cytosolic_Fe-S_CAF"/>
</dbReference>
<dbReference type="SUPFAM" id="SSF53920">
    <property type="entry name" value="Fe-only hydrogenase"/>
    <property type="match status" value="2"/>
</dbReference>
<keyword evidence="2" id="KW-0408">Iron</keyword>
<organism evidence="6">
    <name type="scientific">Phaffia rhodozyma</name>
    <name type="common">Yeast</name>
    <name type="synonym">Xanthophyllomyces dendrorhous</name>
    <dbReference type="NCBI Taxonomy" id="264483"/>
    <lineage>
        <taxon>Eukaryota</taxon>
        <taxon>Fungi</taxon>
        <taxon>Dikarya</taxon>
        <taxon>Basidiomycota</taxon>
        <taxon>Agaricomycotina</taxon>
        <taxon>Tremellomycetes</taxon>
        <taxon>Cystofilobasidiales</taxon>
        <taxon>Mrakiaceae</taxon>
        <taxon>Phaffia</taxon>
    </lineage>
</organism>
<name>A0A0F7SJG7_PHARH</name>